<evidence type="ECO:0000256" key="5">
    <source>
        <dbReference type="ARBA" id="ARBA00022692"/>
    </source>
</evidence>
<evidence type="ECO:0000259" key="10">
    <source>
        <dbReference type="PROSITE" id="PS50928"/>
    </source>
</evidence>
<dbReference type="InterPro" id="IPR035906">
    <property type="entry name" value="MetI-like_sf"/>
</dbReference>
<name>A0ABW1CQS4_9ACTN</name>
<keyword evidence="6 8" id="KW-1133">Transmembrane helix</keyword>
<comment type="caution">
    <text evidence="11">The sequence shown here is derived from an EMBL/GenBank/DDBJ whole genome shotgun (WGS) entry which is preliminary data.</text>
</comment>
<comment type="subcellular location">
    <subcellularLocation>
        <location evidence="1">Cell inner membrane</location>
        <topology evidence="1">Multi-pass membrane protein</topology>
    </subcellularLocation>
    <subcellularLocation>
        <location evidence="8">Cell membrane</location>
        <topology evidence="8">Multi-pass membrane protein</topology>
    </subcellularLocation>
</comment>
<dbReference type="RefSeq" id="WP_379517092.1">
    <property type="nucleotide sequence ID" value="NZ_JBHSPA010000031.1"/>
</dbReference>
<proteinExistence type="inferred from homology"/>
<dbReference type="Pfam" id="PF00528">
    <property type="entry name" value="BPD_transp_1"/>
    <property type="match status" value="1"/>
</dbReference>
<keyword evidence="4" id="KW-0997">Cell inner membrane</keyword>
<dbReference type="Proteomes" id="UP001596058">
    <property type="component" value="Unassembled WGS sequence"/>
</dbReference>
<evidence type="ECO:0000256" key="1">
    <source>
        <dbReference type="ARBA" id="ARBA00004429"/>
    </source>
</evidence>
<dbReference type="SUPFAM" id="SSF161098">
    <property type="entry name" value="MetI-like"/>
    <property type="match status" value="1"/>
</dbReference>
<organism evidence="11 12">
    <name type="scientific">Nonomuraea insulae</name>
    <dbReference type="NCBI Taxonomy" id="1616787"/>
    <lineage>
        <taxon>Bacteria</taxon>
        <taxon>Bacillati</taxon>
        <taxon>Actinomycetota</taxon>
        <taxon>Actinomycetes</taxon>
        <taxon>Streptosporangiales</taxon>
        <taxon>Streptosporangiaceae</taxon>
        <taxon>Nonomuraea</taxon>
    </lineage>
</organism>
<keyword evidence="2 8" id="KW-0813">Transport</keyword>
<dbReference type="EMBL" id="JBHSPA010000031">
    <property type="protein sequence ID" value="MFC5827587.1"/>
    <property type="molecule type" value="Genomic_DNA"/>
</dbReference>
<evidence type="ECO:0000313" key="12">
    <source>
        <dbReference type="Proteomes" id="UP001596058"/>
    </source>
</evidence>
<dbReference type="PANTHER" id="PTHR43357:SF4">
    <property type="entry name" value="INNER MEMBRANE ABC TRANSPORTER PERMEASE PROTEIN YDCV"/>
    <property type="match status" value="1"/>
</dbReference>
<evidence type="ECO:0000256" key="2">
    <source>
        <dbReference type="ARBA" id="ARBA00022448"/>
    </source>
</evidence>
<protein>
    <submittedName>
        <fullName evidence="11">ABC transporter permease</fullName>
    </submittedName>
</protein>
<feature type="transmembrane region" description="Helical" evidence="8">
    <location>
        <begin position="235"/>
        <end position="258"/>
    </location>
</feature>
<feature type="region of interest" description="Disordered" evidence="9">
    <location>
        <begin position="263"/>
        <end position="284"/>
    </location>
</feature>
<keyword evidence="5 8" id="KW-0812">Transmembrane</keyword>
<evidence type="ECO:0000313" key="11">
    <source>
        <dbReference type="EMBL" id="MFC5827587.1"/>
    </source>
</evidence>
<keyword evidence="12" id="KW-1185">Reference proteome</keyword>
<feature type="transmembrane region" description="Helical" evidence="8">
    <location>
        <begin position="73"/>
        <end position="93"/>
    </location>
</feature>
<feature type="transmembrane region" description="Helical" evidence="8">
    <location>
        <begin position="105"/>
        <end position="129"/>
    </location>
</feature>
<keyword evidence="3" id="KW-1003">Cell membrane</keyword>
<evidence type="ECO:0000256" key="7">
    <source>
        <dbReference type="ARBA" id="ARBA00023136"/>
    </source>
</evidence>
<keyword evidence="7 8" id="KW-0472">Membrane</keyword>
<feature type="transmembrane region" description="Helical" evidence="8">
    <location>
        <begin position="187"/>
        <end position="215"/>
    </location>
</feature>
<accession>A0ABW1CQS4</accession>
<evidence type="ECO:0000256" key="9">
    <source>
        <dbReference type="SAM" id="MobiDB-lite"/>
    </source>
</evidence>
<sequence>MSRRELDRGGPWLWTWAAATALLLLAPTLVVIPLSFTGEASFVLPPKSWSLRWYEEFFTDPGWRDALMSSLRVALATTLVATVLGTAAAYGLSRMRGRAAALVNGLLLSPLIMPQVVTAVAVLAVYLRWQLNGTLIGFVAAHTMLAMPYVVVTVQSSLRGYDRSLDLAAAGLGAGAWTRFRTVTLPLLTSGILSGAVFAFVVSLDDVVIAVYLQTPALRTLPVEMYDSVTVDVDPTIAAAATLILAVTTALLLLPSLIRHKKTDRKKTDRKKTDPQKTGRVRLP</sequence>
<evidence type="ECO:0000256" key="3">
    <source>
        <dbReference type="ARBA" id="ARBA00022475"/>
    </source>
</evidence>
<evidence type="ECO:0000256" key="8">
    <source>
        <dbReference type="RuleBase" id="RU363032"/>
    </source>
</evidence>
<dbReference type="InterPro" id="IPR000515">
    <property type="entry name" value="MetI-like"/>
</dbReference>
<feature type="domain" description="ABC transmembrane type-1" evidence="10">
    <location>
        <begin position="67"/>
        <end position="255"/>
    </location>
</feature>
<evidence type="ECO:0000256" key="6">
    <source>
        <dbReference type="ARBA" id="ARBA00022989"/>
    </source>
</evidence>
<evidence type="ECO:0000256" key="4">
    <source>
        <dbReference type="ARBA" id="ARBA00022519"/>
    </source>
</evidence>
<gene>
    <name evidence="11" type="ORF">ACFPZ3_27330</name>
</gene>
<feature type="transmembrane region" description="Helical" evidence="8">
    <location>
        <begin position="135"/>
        <end position="154"/>
    </location>
</feature>
<dbReference type="Gene3D" id="1.10.3720.10">
    <property type="entry name" value="MetI-like"/>
    <property type="match status" value="1"/>
</dbReference>
<dbReference type="PANTHER" id="PTHR43357">
    <property type="entry name" value="INNER MEMBRANE ABC TRANSPORTER PERMEASE PROTEIN YDCV"/>
    <property type="match status" value="1"/>
</dbReference>
<feature type="transmembrane region" description="Helical" evidence="8">
    <location>
        <begin position="12"/>
        <end position="36"/>
    </location>
</feature>
<reference evidence="12" key="1">
    <citation type="journal article" date="2019" name="Int. J. Syst. Evol. Microbiol.">
        <title>The Global Catalogue of Microorganisms (GCM) 10K type strain sequencing project: providing services to taxonomists for standard genome sequencing and annotation.</title>
        <authorList>
            <consortium name="The Broad Institute Genomics Platform"/>
            <consortium name="The Broad Institute Genome Sequencing Center for Infectious Disease"/>
            <person name="Wu L."/>
            <person name="Ma J."/>
        </authorList>
    </citation>
    <scope>NUCLEOTIDE SEQUENCE [LARGE SCALE GENOMIC DNA]</scope>
    <source>
        <strain evidence="12">CCUG 53903</strain>
    </source>
</reference>
<dbReference type="PROSITE" id="PS50928">
    <property type="entry name" value="ABC_TM1"/>
    <property type="match status" value="1"/>
</dbReference>
<comment type="similarity">
    <text evidence="8">Belongs to the binding-protein-dependent transport system permease family.</text>
</comment>
<dbReference type="CDD" id="cd06261">
    <property type="entry name" value="TM_PBP2"/>
    <property type="match status" value="1"/>
</dbReference>